<reference evidence="4 5" key="1">
    <citation type="submission" date="2020-06" db="EMBL/GenBank/DDBJ databases">
        <title>NJ-3-1, isolated from saline soil.</title>
        <authorList>
            <person name="Cui H.L."/>
            <person name="Shi X."/>
        </authorList>
    </citation>
    <scope>NUCLEOTIDE SEQUENCE [LARGE SCALE GENOMIC DNA]</scope>
    <source>
        <strain evidence="4 5">NJ-3-1</strain>
    </source>
</reference>
<dbReference type="RefSeq" id="WP_179270185.1">
    <property type="nucleotide sequence ID" value="NZ_CP058579.1"/>
</dbReference>
<gene>
    <name evidence="4" type="ORF">HUG12_18455</name>
</gene>
<name>A0A7D5QFN7_9EURY</name>
<dbReference type="GeneID" id="56039484"/>
<dbReference type="Pfam" id="PF01882">
    <property type="entry name" value="DUF58"/>
    <property type="match status" value="1"/>
</dbReference>
<organism evidence="4 5">
    <name type="scientific">Halorarum salinum</name>
    <dbReference type="NCBI Taxonomy" id="2743089"/>
    <lineage>
        <taxon>Archaea</taxon>
        <taxon>Methanobacteriati</taxon>
        <taxon>Methanobacteriota</taxon>
        <taxon>Stenosarchaea group</taxon>
        <taxon>Halobacteria</taxon>
        <taxon>Halobacteriales</taxon>
        <taxon>Haloferacaceae</taxon>
        <taxon>Halorarum</taxon>
    </lineage>
</organism>
<sequence length="512" mass="52741">MTAPSATGRWRGVVAVSLFAGAVGLLAQRPDVLLLAALGVGFAAYPRLVPPSPEPDLAVERTTAPDSPAEGDRVDVTVTVRNEGDRSLPDLRVVDGVPSLLPVVDGTPRHATALPPGGEATFRYSVEARPGKHRFEPATVVSRDASGATELRTAAAHPTVVDCGAPVPAAALRELTRNRPGELVTDDGGSGIEFHRTREYRPGDPMNRVDWRRFARTGELATVEYREERSASVVLCLDVGSPPAAGASGPDAPDGRSGSTDPASGSDVDPTADVDARSNPHALARGVLAADRLASALEAANHEVGLATLGDRHCWIPPSGGTAHLDRLRHALDTHPAFGTADGPGDGSSPGGPGRAGRNGWPTGENAGRTGGVDGNRSGDRGSDEEASPARLPDGVATLSDGGRRDGTARGARGRQAAELRERLDPGTQVTLVSPLADDGVLGAVRSLEAAGHPVYVVSPDTTAPETVGTRLAGVERSRRLRTLRRTGVPVVDWAAGEDLRTALAAAAGGSA</sequence>
<protein>
    <submittedName>
        <fullName evidence="4">DUF58 domain-containing protein</fullName>
    </submittedName>
</protein>
<dbReference type="Gene3D" id="2.60.40.10">
    <property type="entry name" value="Immunoglobulins"/>
    <property type="match status" value="1"/>
</dbReference>
<dbReference type="PANTHER" id="PTHR33608:SF6">
    <property type="entry name" value="BLL2464 PROTEIN"/>
    <property type="match status" value="1"/>
</dbReference>
<accession>A0A7D5QFN7</accession>
<dbReference type="EMBL" id="CP058579">
    <property type="protein sequence ID" value="QLG63601.1"/>
    <property type="molecule type" value="Genomic_DNA"/>
</dbReference>
<evidence type="ECO:0000259" key="3">
    <source>
        <dbReference type="Pfam" id="PF01882"/>
    </source>
</evidence>
<evidence type="ECO:0000259" key="2">
    <source>
        <dbReference type="Pfam" id="PF01345"/>
    </source>
</evidence>
<dbReference type="KEGG" id="halu:HUG12_18455"/>
<dbReference type="InterPro" id="IPR013783">
    <property type="entry name" value="Ig-like_fold"/>
</dbReference>
<dbReference type="InterPro" id="IPR002881">
    <property type="entry name" value="DUF58"/>
</dbReference>
<feature type="compositionally biased region" description="Gly residues" evidence="1">
    <location>
        <begin position="342"/>
        <end position="357"/>
    </location>
</feature>
<feature type="domain" description="DUF58" evidence="3">
    <location>
        <begin position="197"/>
        <end position="241"/>
    </location>
</feature>
<keyword evidence="5" id="KW-1185">Reference proteome</keyword>
<feature type="region of interest" description="Disordered" evidence="1">
    <location>
        <begin position="244"/>
        <end position="276"/>
    </location>
</feature>
<feature type="region of interest" description="Disordered" evidence="1">
    <location>
        <begin position="335"/>
        <end position="417"/>
    </location>
</feature>
<evidence type="ECO:0000256" key="1">
    <source>
        <dbReference type="SAM" id="MobiDB-lite"/>
    </source>
</evidence>
<dbReference type="OrthoDB" id="31512at2157"/>
<proteinExistence type="predicted"/>
<feature type="region of interest" description="Disordered" evidence="1">
    <location>
        <begin position="180"/>
        <end position="199"/>
    </location>
</feature>
<feature type="domain" description="DUF11" evidence="2">
    <location>
        <begin position="56"/>
        <end position="118"/>
    </location>
</feature>
<dbReference type="Proteomes" id="UP000509626">
    <property type="component" value="Chromosome"/>
</dbReference>
<evidence type="ECO:0000313" key="5">
    <source>
        <dbReference type="Proteomes" id="UP000509626"/>
    </source>
</evidence>
<feature type="region of interest" description="Disordered" evidence="1">
    <location>
        <begin position="51"/>
        <end position="71"/>
    </location>
</feature>
<dbReference type="AlphaFoldDB" id="A0A7D5QFN7"/>
<dbReference type="InterPro" id="IPR001434">
    <property type="entry name" value="OmcB-like_DUF11"/>
</dbReference>
<dbReference type="PANTHER" id="PTHR33608">
    <property type="entry name" value="BLL2464 PROTEIN"/>
    <property type="match status" value="1"/>
</dbReference>
<evidence type="ECO:0000313" key="4">
    <source>
        <dbReference type="EMBL" id="QLG63601.1"/>
    </source>
</evidence>
<dbReference type="Pfam" id="PF01345">
    <property type="entry name" value="DUF11"/>
    <property type="match status" value="1"/>
</dbReference>